<keyword evidence="3" id="KW-1185">Reference proteome</keyword>
<dbReference type="EMBL" id="CP011129">
    <property type="protein sequence ID" value="ALN78799.1"/>
    <property type="molecule type" value="Genomic_DNA"/>
</dbReference>
<evidence type="ECO:0000256" key="1">
    <source>
        <dbReference type="SAM" id="MobiDB-lite"/>
    </source>
</evidence>
<dbReference type="Proteomes" id="UP000060787">
    <property type="component" value="Chromosome"/>
</dbReference>
<dbReference type="RefSeq" id="WP_057916546.1">
    <property type="nucleotide sequence ID" value="NZ_CP011129.1"/>
</dbReference>
<feature type="region of interest" description="Disordered" evidence="1">
    <location>
        <begin position="323"/>
        <end position="344"/>
    </location>
</feature>
<feature type="compositionally biased region" description="Polar residues" evidence="1">
    <location>
        <begin position="323"/>
        <end position="333"/>
    </location>
</feature>
<proteinExistence type="predicted"/>
<gene>
    <name evidence="2" type="ORF">LA76x_0638</name>
</gene>
<feature type="region of interest" description="Disordered" evidence="1">
    <location>
        <begin position="101"/>
        <end position="134"/>
    </location>
</feature>
<evidence type="ECO:0000313" key="2">
    <source>
        <dbReference type="EMBL" id="ALN78799.1"/>
    </source>
</evidence>
<dbReference type="PATRIC" id="fig|84531.7.peg.5055"/>
<accession>A0A0S2F5I7</accession>
<organism evidence="2 3">
    <name type="scientific">Lysobacter antibioticus</name>
    <dbReference type="NCBI Taxonomy" id="84531"/>
    <lineage>
        <taxon>Bacteria</taxon>
        <taxon>Pseudomonadati</taxon>
        <taxon>Pseudomonadota</taxon>
        <taxon>Gammaproteobacteria</taxon>
        <taxon>Lysobacterales</taxon>
        <taxon>Lysobacteraceae</taxon>
        <taxon>Lysobacter</taxon>
    </lineage>
</organism>
<dbReference type="KEGG" id="lab:LA76x_0638"/>
<reference evidence="2 3" key="1">
    <citation type="journal article" date="2015" name="BMC Genomics">
        <title>Comparative genomics and metabolic profiling of the genus Lysobacter.</title>
        <authorList>
            <person name="de Bruijn I."/>
            <person name="Cheng X."/>
            <person name="de Jager V."/>
            <person name="Exposito R.G."/>
            <person name="Watrous J."/>
            <person name="Patel N."/>
            <person name="Postma J."/>
            <person name="Dorrestein P.C."/>
            <person name="Kobayashi D."/>
            <person name="Raaijmakers J.M."/>
        </authorList>
    </citation>
    <scope>NUCLEOTIDE SEQUENCE [LARGE SCALE GENOMIC DNA]</scope>
    <source>
        <strain evidence="2 3">76</strain>
    </source>
</reference>
<protein>
    <submittedName>
        <fullName evidence="2">Uncharacterized protein</fullName>
    </submittedName>
</protein>
<dbReference type="STRING" id="84531.LA76x_0638"/>
<evidence type="ECO:0000313" key="3">
    <source>
        <dbReference type="Proteomes" id="UP000060787"/>
    </source>
</evidence>
<dbReference type="AlphaFoldDB" id="A0A0S2F5I7"/>
<sequence length="344" mass="36387">MGTKSTKEAEQANSKAETISDLFALSKVDPQDGIDAVTLDGIIGHLRKASMQPDDWAAMDILHRVHWYQMVQDLVRKVGMSARRQSEILGEFYPLLNRNGDMRGAGISPPNGDDSSDSDSGSTNGSGSISGSDDSAHPALLLQELDELLANPHSYLVLAGWTRERLVRFDIGSLGAAVAADQDFIKKSTDYTPPPPVDLTNFVSTTAATSTSTSSSGSTSASTAMLKIDYWTLPESERAATARKVAGEYNRSLANTTGAAPATNAVPIAAFMANQKVAIRAVMAGYDFREPTGLARKLLGQTAVAIDLALGVASTLAGRGSSSITESTMQQSPDGFDNQGLKKL</sequence>
<name>A0A0S2F5I7_LYSAN</name>
<dbReference type="KEGG" id="laq:GLA29479_5151"/>
<feature type="compositionally biased region" description="Low complexity" evidence="1">
    <location>
        <begin position="106"/>
        <end position="133"/>
    </location>
</feature>